<protein>
    <submittedName>
        <fullName evidence="1">Uncharacterized protein</fullName>
    </submittedName>
</protein>
<proteinExistence type="predicted"/>
<dbReference type="Proteomes" id="UP001152888">
    <property type="component" value="Unassembled WGS sequence"/>
</dbReference>
<organism evidence="1 2">
    <name type="scientific">Acanthoscelides obtectus</name>
    <name type="common">Bean weevil</name>
    <name type="synonym">Bruchus obtectus</name>
    <dbReference type="NCBI Taxonomy" id="200917"/>
    <lineage>
        <taxon>Eukaryota</taxon>
        <taxon>Metazoa</taxon>
        <taxon>Ecdysozoa</taxon>
        <taxon>Arthropoda</taxon>
        <taxon>Hexapoda</taxon>
        <taxon>Insecta</taxon>
        <taxon>Pterygota</taxon>
        <taxon>Neoptera</taxon>
        <taxon>Endopterygota</taxon>
        <taxon>Coleoptera</taxon>
        <taxon>Polyphaga</taxon>
        <taxon>Cucujiformia</taxon>
        <taxon>Chrysomeloidea</taxon>
        <taxon>Chrysomelidae</taxon>
        <taxon>Bruchinae</taxon>
        <taxon>Bruchini</taxon>
        <taxon>Acanthoscelides</taxon>
    </lineage>
</organism>
<comment type="caution">
    <text evidence="1">The sequence shown here is derived from an EMBL/GenBank/DDBJ whole genome shotgun (WGS) entry which is preliminary data.</text>
</comment>
<dbReference type="EMBL" id="CAKOFQ010006785">
    <property type="protein sequence ID" value="CAH1971414.1"/>
    <property type="molecule type" value="Genomic_DNA"/>
</dbReference>
<accession>A0A9P0P554</accession>
<evidence type="ECO:0000313" key="2">
    <source>
        <dbReference type="Proteomes" id="UP001152888"/>
    </source>
</evidence>
<dbReference type="AlphaFoldDB" id="A0A9P0P554"/>
<sequence>MIIYSINLKISVCRVSDIRLDVLDLQRKLYARVKQHGIL</sequence>
<keyword evidence="2" id="KW-1185">Reference proteome</keyword>
<name>A0A9P0P554_ACAOB</name>
<reference evidence="1" key="1">
    <citation type="submission" date="2022-03" db="EMBL/GenBank/DDBJ databases">
        <authorList>
            <person name="Sayadi A."/>
        </authorList>
    </citation>
    <scope>NUCLEOTIDE SEQUENCE</scope>
</reference>
<gene>
    <name evidence="1" type="ORF">ACAOBT_LOCUS9413</name>
</gene>
<evidence type="ECO:0000313" key="1">
    <source>
        <dbReference type="EMBL" id="CAH1971414.1"/>
    </source>
</evidence>